<keyword evidence="4" id="KW-1185">Reference proteome</keyword>
<evidence type="ECO:0000313" key="4">
    <source>
        <dbReference type="Proteomes" id="UP000215633"/>
    </source>
</evidence>
<evidence type="ECO:0000259" key="2">
    <source>
        <dbReference type="Pfam" id="PF00582"/>
    </source>
</evidence>
<dbReference type="PRINTS" id="PR01438">
    <property type="entry name" value="UNVRSLSTRESS"/>
</dbReference>
<sequence>MYQHILIPIDGSELSRLGLVNGLALAKALQARVTIMTAIEPINVLSAETVQFASVPQQYERQARERARQWLADAADQARQAGVPCDTAIRENSQPYLSIIECATQGGCDLITMSSHGRSGMAAVMVGSQTQKVLTKSKIPVLVYR</sequence>
<dbReference type="RefSeq" id="WP_094806772.1">
    <property type="nucleotide sequence ID" value="NZ_NEVT01000006.1"/>
</dbReference>
<dbReference type="InterPro" id="IPR006016">
    <property type="entry name" value="UspA"/>
</dbReference>
<reference evidence="4" key="1">
    <citation type="submission" date="2017-05" db="EMBL/GenBank/DDBJ databases">
        <title>Complete and WGS of Bordetella genogroups.</title>
        <authorList>
            <person name="Spilker T."/>
            <person name="Lipuma J."/>
        </authorList>
    </citation>
    <scope>NUCLEOTIDE SEQUENCE [LARGE SCALE GENOMIC DNA]</scope>
    <source>
        <strain evidence="4">AU8256</strain>
    </source>
</reference>
<dbReference type="AlphaFoldDB" id="A0A261VNW8"/>
<dbReference type="EMBL" id="NEVT01000006">
    <property type="protein sequence ID" value="OZI75814.1"/>
    <property type="molecule type" value="Genomic_DNA"/>
</dbReference>
<gene>
    <name evidence="3" type="ORF">CAL24_11430</name>
</gene>
<dbReference type="PANTHER" id="PTHR46268:SF15">
    <property type="entry name" value="UNIVERSAL STRESS PROTEIN HP_0031"/>
    <property type="match status" value="1"/>
</dbReference>
<accession>A0A261VNW8</accession>
<dbReference type="Pfam" id="PF00582">
    <property type="entry name" value="Usp"/>
    <property type="match status" value="1"/>
</dbReference>
<dbReference type="PANTHER" id="PTHR46268">
    <property type="entry name" value="STRESS RESPONSE PROTEIN NHAX"/>
    <property type="match status" value="1"/>
</dbReference>
<name>A0A261VNW8_9BORD</name>
<protein>
    <submittedName>
        <fullName evidence="3">Universal stress protein</fullName>
    </submittedName>
</protein>
<comment type="similarity">
    <text evidence="1">Belongs to the universal stress protein A family.</text>
</comment>
<dbReference type="Proteomes" id="UP000215633">
    <property type="component" value="Unassembled WGS sequence"/>
</dbReference>
<organism evidence="3 4">
    <name type="scientific">Bordetella genomosp. 2</name>
    <dbReference type="NCBI Taxonomy" id="1983456"/>
    <lineage>
        <taxon>Bacteria</taxon>
        <taxon>Pseudomonadati</taxon>
        <taxon>Pseudomonadota</taxon>
        <taxon>Betaproteobacteria</taxon>
        <taxon>Burkholderiales</taxon>
        <taxon>Alcaligenaceae</taxon>
        <taxon>Bordetella</taxon>
    </lineage>
</organism>
<dbReference type="Gene3D" id="3.40.50.620">
    <property type="entry name" value="HUPs"/>
    <property type="match status" value="1"/>
</dbReference>
<feature type="domain" description="UspA" evidence="2">
    <location>
        <begin position="1"/>
        <end position="145"/>
    </location>
</feature>
<evidence type="ECO:0000256" key="1">
    <source>
        <dbReference type="ARBA" id="ARBA00008791"/>
    </source>
</evidence>
<dbReference type="InterPro" id="IPR014729">
    <property type="entry name" value="Rossmann-like_a/b/a_fold"/>
</dbReference>
<proteinExistence type="inferred from homology"/>
<dbReference type="InterPro" id="IPR006015">
    <property type="entry name" value="Universal_stress_UspA"/>
</dbReference>
<evidence type="ECO:0000313" key="3">
    <source>
        <dbReference type="EMBL" id="OZI75814.1"/>
    </source>
</evidence>
<comment type="caution">
    <text evidence="3">The sequence shown here is derived from an EMBL/GenBank/DDBJ whole genome shotgun (WGS) entry which is preliminary data.</text>
</comment>
<dbReference type="SUPFAM" id="SSF52402">
    <property type="entry name" value="Adenine nucleotide alpha hydrolases-like"/>
    <property type="match status" value="1"/>
</dbReference>
<dbReference type="CDD" id="cd00293">
    <property type="entry name" value="USP-like"/>
    <property type="match status" value="1"/>
</dbReference>